<dbReference type="SFLD" id="SFLDG00358">
    <property type="entry name" value="Main_(cytGST)"/>
    <property type="match status" value="1"/>
</dbReference>
<dbReference type="FunFam" id="3.40.30.10:FF:000156">
    <property type="entry name" value="Glutathione S-transferase 1"/>
    <property type="match status" value="1"/>
</dbReference>
<dbReference type="Proteomes" id="UP000583752">
    <property type="component" value="Unassembled WGS sequence"/>
</dbReference>
<comment type="catalytic activity">
    <reaction evidence="3">
        <text>RX + glutathione = an S-substituted glutathione + a halide anion + H(+)</text>
        <dbReference type="Rhea" id="RHEA:16437"/>
        <dbReference type="ChEBI" id="CHEBI:15378"/>
        <dbReference type="ChEBI" id="CHEBI:16042"/>
        <dbReference type="ChEBI" id="CHEBI:17792"/>
        <dbReference type="ChEBI" id="CHEBI:57925"/>
        <dbReference type="ChEBI" id="CHEBI:90779"/>
        <dbReference type="EC" id="2.5.1.18"/>
    </reaction>
</comment>
<dbReference type="GO" id="GO:0005737">
    <property type="term" value="C:cytoplasm"/>
    <property type="evidence" value="ECO:0007669"/>
    <property type="project" value="UniProtKB-ARBA"/>
</dbReference>
<accession>A0A848HS21</accession>
<dbReference type="SFLD" id="SFLDS00019">
    <property type="entry name" value="Glutathione_Transferase_(cytos"/>
    <property type="match status" value="1"/>
</dbReference>
<dbReference type="GO" id="GO:0004601">
    <property type="term" value="F:peroxidase activity"/>
    <property type="evidence" value="ECO:0007669"/>
    <property type="project" value="UniProtKB-ARBA"/>
</dbReference>
<dbReference type="InterPro" id="IPR004045">
    <property type="entry name" value="Glutathione_S-Trfase_N"/>
</dbReference>
<dbReference type="Gene3D" id="1.20.1050.10">
    <property type="match status" value="1"/>
</dbReference>
<dbReference type="CDD" id="cd03189">
    <property type="entry name" value="GST_C_GTT1_like"/>
    <property type="match status" value="1"/>
</dbReference>
<dbReference type="PROSITE" id="PS50404">
    <property type="entry name" value="GST_NTER"/>
    <property type="match status" value="1"/>
</dbReference>
<sequence>MIIVHHLNNSRSQRILWLLEELGLPYEIKKYQRDPTTMLAPPELRAIHPLGKSPVVADGDTVVAESGAIIEYFIERQGGTQLVPAPGTPDKRRYTYFLHYAEGSAMPPLLMKFVFDRIETAPMPFFAKPVARSIAQKVTRGFIMPQILSHLAFLEAELGKSTWFAGEEFTAADIQLSFVIEAAASRGGLDEKYPRLNAYLQRIHARPAYQRALERGGPFTIGK</sequence>
<protein>
    <recommendedName>
        <fullName evidence="1">glutathione transferase</fullName>
        <ecNumber evidence="1">2.5.1.18</ecNumber>
    </recommendedName>
</protein>
<dbReference type="EMBL" id="JABBGG010000005">
    <property type="protein sequence ID" value="NML61428.1"/>
    <property type="molecule type" value="Genomic_DNA"/>
</dbReference>
<dbReference type="EC" id="2.5.1.18" evidence="1"/>
<keyword evidence="2 6" id="KW-0808">Transferase</keyword>
<name>A0A848HS21_9BURK</name>
<dbReference type="InterPro" id="IPR040079">
    <property type="entry name" value="Glutathione_S-Trfase"/>
</dbReference>
<comment type="caution">
    <text evidence="6">The sequence shown here is derived from an EMBL/GenBank/DDBJ whole genome shotgun (WGS) entry which is preliminary data.</text>
</comment>
<dbReference type="RefSeq" id="WP_169465344.1">
    <property type="nucleotide sequence ID" value="NZ_JABBGG010000005.1"/>
</dbReference>
<feature type="domain" description="GST N-terminal" evidence="4">
    <location>
        <begin position="1"/>
        <end position="81"/>
    </location>
</feature>
<keyword evidence="7" id="KW-1185">Reference proteome</keyword>
<dbReference type="Pfam" id="PF13409">
    <property type="entry name" value="GST_N_2"/>
    <property type="match status" value="1"/>
</dbReference>
<dbReference type="PROSITE" id="PS50405">
    <property type="entry name" value="GST_CTER"/>
    <property type="match status" value="1"/>
</dbReference>
<evidence type="ECO:0000256" key="1">
    <source>
        <dbReference type="ARBA" id="ARBA00012452"/>
    </source>
</evidence>
<dbReference type="SFLD" id="SFLDG01150">
    <property type="entry name" value="Main.1:_Beta-like"/>
    <property type="match status" value="1"/>
</dbReference>
<evidence type="ECO:0000313" key="7">
    <source>
        <dbReference type="Proteomes" id="UP000583752"/>
    </source>
</evidence>
<dbReference type="PANTHER" id="PTHR44051:SF9">
    <property type="entry name" value="GLUTATHIONE S-TRANSFERASE 1"/>
    <property type="match status" value="1"/>
</dbReference>
<dbReference type="AlphaFoldDB" id="A0A848HS21"/>
<evidence type="ECO:0000256" key="2">
    <source>
        <dbReference type="ARBA" id="ARBA00022679"/>
    </source>
</evidence>
<dbReference type="SUPFAM" id="SSF47616">
    <property type="entry name" value="GST C-terminal domain-like"/>
    <property type="match status" value="1"/>
</dbReference>
<reference evidence="6 7" key="1">
    <citation type="submission" date="2020-04" db="EMBL/GenBank/DDBJ databases">
        <title>Massilia sp. RP-1-19 isolated from soil.</title>
        <authorList>
            <person name="Dahal R.H."/>
        </authorList>
    </citation>
    <scope>NUCLEOTIDE SEQUENCE [LARGE SCALE GENOMIC DNA]</scope>
    <source>
        <strain evidence="6 7">RP-1-19</strain>
    </source>
</reference>
<dbReference type="SUPFAM" id="SSF52833">
    <property type="entry name" value="Thioredoxin-like"/>
    <property type="match status" value="1"/>
</dbReference>
<dbReference type="InterPro" id="IPR010987">
    <property type="entry name" value="Glutathione-S-Trfase_C-like"/>
</dbReference>
<dbReference type="PANTHER" id="PTHR44051">
    <property type="entry name" value="GLUTATHIONE S-TRANSFERASE-RELATED"/>
    <property type="match status" value="1"/>
</dbReference>
<evidence type="ECO:0000313" key="6">
    <source>
        <dbReference type="EMBL" id="NML61428.1"/>
    </source>
</evidence>
<dbReference type="Gene3D" id="3.40.30.10">
    <property type="entry name" value="Glutaredoxin"/>
    <property type="match status" value="1"/>
</dbReference>
<organism evidence="6 7">
    <name type="scientific">Massilia polaris</name>
    <dbReference type="NCBI Taxonomy" id="2728846"/>
    <lineage>
        <taxon>Bacteria</taxon>
        <taxon>Pseudomonadati</taxon>
        <taxon>Pseudomonadota</taxon>
        <taxon>Betaproteobacteria</taxon>
        <taxon>Burkholderiales</taxon>
        <taxon>Oxalobacteraceae</taxon>
        <taxon>Telluria group</taxon>
        <taxon>Massilia</taxon>
    </lineage>
</organism>
<dbReference type="InterPro" id="IPR036282">
    <property type="entry name" value="Glutathione-S-Trfase_C_sf"/>
</dbReference>
<dbReference type="Pfam" id="PF13410">
    <property type="entry name" value="GST_C_2"/>
    <property type="match status" value="1"/>
</dbReference>
<dbReference type="CDD" id="cd03046">
    <property type="entry name" value="GST_N_GTT1_like"/>
    <property type="match status" value="1"/>
</dbReference>
<evidence type="ECO:0000256" key="3">
    <source>
        <dbReference type="ARBA" id="ARBA00047960"/>
    </source>
</evidence>
<dbReference type="GO" id="GO:0004364">
    <property type="term" value="F:glutathione transferase activity"/>
    <property type="evidence" value="ECO:0007669"/>
    <property type="project" value="UniProtKB-EC"/>
</dbReference>
<gene>
    <name evidence="6" type="ORF">HHL21_10130</name>
</gene>
<feature type="domain" description="GST C-terminal" evidence="5">
    <location>
        <begin position="88"/>
        <end position="223"/>
    </location>
</feature>
<evidence type="ECO:0000259" key="4">
    <source>
        <dbReference type="PROSITE" id="PS50404"/>
    </source>
</evidence>
<dbReference type="InterPro" id="IPR036249">
    <property type="entry name" value="Thioredoxin-like_sf"/>
</dbReference>
<evidence type="ECO:0000259" key="5">
    <source>
        <dbReference type="PROSITE" id="PS50405"/>
    </source>
</evidence>
<proteinExistence type="predicted"/>